<dbReference type="RefSeq" id="WP_132535856.1">
    <property type="nucleotide sequence ID" value="NZ_BMJO01000002.1"/>
</dbReference>
<dbReference type="Pfam" id="PF09827">
    <property type="entry name" value="CRISPR_Cas2"/>
    <property type="match status" value="1"/>
</dbReference>
<dbReference type="Proteomes" id="UP000295684">
    <property type="component" value="Unassembled WGS sequence"/>
</dbReference>
<evidence type="ECO:0000256" key="6">
    <source>
        <dbReference type="PIRNR" id="PIRNR002882"/>
    </source>
</evidence>
<evidence type="ECO:0000313" key="8">
    <source>
        <dbReference type="EMBL" id="TCO19928.1"/>
    </source>
</evidence>
<proteinExistence type="inferred from homology"/>
<dbReference type="AlphaFoldDB" id="A0A4R2H3N2"/>
<evidence type="ECO:0000313" key="9">
    <source>
        <dbReference type="Proteomes" id="UP000295684"/>
    </source>
</evidence>
<evidence type="ECO:0000256" key="4">
    <source>
        <dbReference type="ARBA" id="ARBA00022801"/>
    </source>
</evidence>
<dbReference type="Proteomes" id="UP000622648">
    <property type="component" value="Unassembled WGS sequence"/>
</dbReference>
<evidence type="ECO:0000256" key="1">
    <source>
        <dbReference type="ARBA" id="ARBA00009653"/>
    </source>
</evidence>
<comment type="function">
    <text evidence="6">Cleaves ssRNA, mostly between U:A.</text>
</comment>
<protein>
    <recommendedName>
        <fullName evidence="6">Endoribonuclease VapD</fullName>
        <ecNumber evidence="6">3.1.-.-</ecNumber>
    </recommendedName>
</protein>
<dbReference type="Gene3D" id="3.30.70.240">
    <property type="match status" value="1"/>
</dbReference>
<evidence type="ECO:0000256" key="5">
    <source>
        <dbReference type="ARBA" id="ARBA00023026"/>
    </source>
</evidence>
<reference evidence="10" key="2">
    <citation type="journal article" date="2019" name="Int. J. Syst. Evol. Microbiol.">
        <title>The Global Catalogue of Microorganisms (GCM) 10K type strain sequencing project: providing services to taxonomists for standard genome sequencing and annotation.</title>
        <authorList>
            <consortium name="The Broad Institute Genomics Platform"/>
            <consortium name="The Broad Institute Genome Sequencing Center for Infectious Disease"/>
            <person name="Wu L."/>
            <person name="Ma J."/>
        </authorList>
    </citation>
    <scope>NUCLEOTIDE SEQUENCE [LARGE SCALE GENOMIC DNA]</scope>
    <source>
        <strain evidence="10">CGMCC 1.15644</strain>
    </source>
</reference>
<dbReference type="InterPro" id="IPR019199">
    <property type="entry name" value="Virulence_VapD/CRISPR_Cas2"/>
</dbReference>
<sequence length="91" mass="10614">MYALSFDMTIADLKKEYGEKYHSAYVEIKNHLNKNGFYWIQGSTYVTEGNLTAVYKAINILSNIDWFKKSVRDIRVFKIEDFSDFTAIVKG</sequence>
<reference evidence="8 9" key="3">
    <citation type="submission" date="2019-03" db="EMBL/GenBank/DDBJ databases">
        <title>Genomic Encyclopedia of Type Strains, Phase IV (KMG-IV): sequencing the most valuable type-strain genomes for metagenomic binning, comparative biology and taxonomic classification.</title>
        <authorList>
            <person name="Goeker M."/>
        </authorList>
    </citation>
    <scope>NUCLEOTIDE SEQUENCE [LARGE SCALE GENOMIC DNA]</scope>
    <source>
        <strain evidence="8 9">DSM 103236</strain>
    </source>
</reference>
<keyword evidence="4 6" id="KW-0378">Hydrolase</keyword>
<comment type="subunit">
    <text evidence="2 6">Homodimer.</text>
</comment>
<dbReference type="GO" id="GO:0003723">
    <property type="term" value="F:RNA binding"/>
    <property type="evidence" value="ECO:0007669"/>
    <property type="project" value="InterPro"/>
</dbReference>
<dbReference type="GO" id="GO:0016787">
    <property type="term" value="F:hydrolase activity"/>
    <property type="evidence" value="ECO:0007669"/>
    <property type="project" value="UniProtKB-KW"/>
</dbReference>
<organism evidence="8 9">
    <name type="scientific">Pedobacter psychrotolerans</name>
    <dbReference type="NCBI Taxonomy" id="1843235"/>
    <lineage>
        <taxon>Bacteria</taxon>
        <taxon>Pseudomonadati</taxon>
        <taxon>Bacteroidota</taxon>
        <taxon>Sphingobacteriia</taxon>
        <taxon>Sphingobacteriales</taxon>
        <taxon>Sphingobacteriaceae</taxon>
        <taxon>Pedobacter</taxon>
    </lineage>
</organism>
<comment type="similarity">
    <text evidence="1 6">Belongs to the VapD ribonuclease family.</text>
</comment>
<name>A0A4R2H3N2_9SPHI</name>
<comment type="caution">
    <text evidence="8">The sequence shown here is derived from an EMBL/GenBank/DDBJ whole genome shotgun (WGS) entry which is preliminary data.</text>
</comment>
<dbReference type="EMBL" id="BMJO01000002">
    <property type="protein sequence ID" value="GGE49893.1"/>
    <property type="molecule type" value="Genomic_DNA"/>
</dbReference>
<dbReference type="InterPro" id="IPR016368">
    <property type="entry name" value="VapD"/>
</dbReference>
<evidence type="ECO:0000256" key="2">
    <source>
        <dbReference type="ARBA" id="ARBA00011738"/>
    </source>
</evidence>
<accession>A0A4R2H3N2</accession>
<evidence type="ECO:0000313" key="10">
    <source>
        <dbReference type="Proteomes" id="UP000622648"/>
    </source>
</evidence>
<evidence type="ECO:0000256" key="3">
    <source>
        <dbReference type="ARBA" id="ARBA00022722"/>
    </source>
</evidence>
<reference evidence="7" key="4">
    <citation type="submission" date="2024-05" db="EMBL/GenBank/DDBJ databases">
        <authorList>
            <person name="Sun Q."/>
            <person name="Zhou Y."/>
        </authorList>
    </citation>
    <scope>NUCLEOTIDE SEQUENCE</scope>
    <source>
        <strain evidence="7">CGMCC 1.15644</strain>
    </source>
</reference>
<keyword evidence="5" id="KW-0843">Virulence</keyword>
<dbReference type="EMBL" id="SLWO01000009">
    <property type="protein sequence ID" value="TCO19928.1"/>
    <property type="molecule type" value="Genomic_DNA"/>
</dbReference>
<gene>
    <name evidence="7" type="primary">vapD</name>
    <name evidence="8" type="ORF">EV200_109111</name>
    <name evidence="7" type="ORF">GCM10011413_15130</name>
</gene>
<dbReference type="OrthoDB" id="8611858at2"/>
<reference evidence="7" key="1">
    <citation type="journal article" date="2014" name="Int. J. Syst. Evol. Microbiol.">
        <title>Complete genome of a new Firmicutes species belonging to the dominant human colonic microbiota ('Ruminococcus bicirculans') reveals two chromosomes and a selective capacity to utilize plant glucans.</title>
        <authorList>
            <consortium name="NISC Comparative Sequencing Program"/>
            <person name="Wegmann U."/>
            <person name="Louis P."/>
            <person name="Goesmann A."/>
            <person name="Henrissat B."/>
            <person name="Duncan S.H."/>
            <person name="Flint H.J."/>
        </authorList>
    </citation>
    <scope>NUCLEOTIDE SEQUENCE</scope>
    <source>
        <strain evidence="7">CGMCC 1.15644</strain>
    </source>
</reference>
<dbReference type="PIRSF" id="PIRSF002882">
    <property type="entry name" value="VapD"/>
    <property type="match status" value="1"/>
</dbReference>
<dbReference type="GO" id="GO:0004518">
    <property type="term" value="F:nuclease activity"/>
    <property type="evidence" value="ECO:0007669"/>
    <property type="project" value="UniProtKB-UniRule"/>
</dbReference>
<dbReference type="EC" id="3.1.-.-" evidence="6"/>
<keyword evidence="10" id="KW-1185">Reference proteome</keyword>
<evidence type="ECO:0000313" key="7">
    <source>
        <dbReference type="EMBL" id="GGE49893.1"/>
    </source>
</evidence>
<keyword evidence="3 6" id="KW-0540">Nuclease</keyword>